<dbReference type="AlphaFoldDB" id="F3KPV2"/>
<accession>F3KPV2</accession>
<dbReference type="Gene3D" id="3.30.530.20">
    <property type="match status" value="2"/>
</dbReference>
<dbReference type="CDD" id="cd07814">
    <property type="entry name" value="SRPBCC_CalC_Aha1-like"/>
    <property type="match status" value="1"/>
</dbReference>
<evidence type="ECO:0000259" key="2">
    <source>
        <dbReference type="Pfam" id="PF08327"/>
    </source>
</evidence>
<dbReference type="Proteomes" id="UP000016368">
    <property type="component" value="Unassembled WGS sequence"/>
</dbReference>
<reference evidence="3 4" key="1">
    <citation type="journal article" date="2011" name="EMBO J.">
        <title>Structural diversity of bacterial flagellar motors.</title>
        <authorList>
            <person name="Chen S."/>
            <person name="Beeby M."/>
            <person name="Murphy G.E."/>
            <person name="Leadbetter J.R."/>
            <person name="Hendrixson D.R."/>
            <person name="Briegel A."/>
            <person name="Li Z."/>
            <person name="Shi J."/>
            <person name="Tocheva E.I."/>
            <person name="Muller A."/>
            <person name="Dobro M.J."/>
            <person name="Jensen G.J."/>
        </authorList>
    </citation>
    <scope>NUCLEOTIDE SEQUENCE [LARGE SCALE GENOMIC DNA]</scope>
    <source>
        <strain evidence="3 4">ATCC 19624</strain>
    </source>
</reference>
<dbReference type="CDD" id="cd08894">
    <property type="entry name" value="SRPBCC_CalC_Aha1-like_1"/>
    <property type="match status" value="1"/>
</dbReference>
<dbReference type="STRING" id="887062.HGR_02323"/>
<gene>
    <name evidence="3" type="ORF">HGR_02323</name>
</gene>
<sequence length="331" mass="37556">MQAKPNEIRIVRVYDAPVALVWDAWTDPQHVARWWGPRGFTLTTHHKDFRVGGHWRYTMHGPDGKDWPNYTRYLEIVPHAKMVYDHGASDENGPPLFRVTVTFSEVQGQAQPKTQMDMTMALATAEAAAQTRQFIKQAGGNSTWDRLAEYLAEYPGDGQGRRGKRAFFIHRSFNAPITRVFEMWSNPQHLAKWMAPKGGNMTMRGEIAPGKSLYSTMKGEHGTMHGRATYREVSPPVMSEVHAAQARIVYEQQFTDEQGQVARHPLAPTWPETLLTTVTFSEEWLNETRVTIEWEPLNASEVEIQTFVDARSGMTGGWTASLDRLEEALLA</sequence>
<dbReference type="InterPro" id="IPR023393">
    <property type="entry name" value="START-like_dom_sf"/>
</dbReference>
<dbReference type="PANTHER" id="PTHR36929:SF5">
    <property type="entry name" value="BLR6751 PROTEIN"/>
    <property type="match status" value="1"/>
</dbReference>
<evidence type="ECO:0000313" key="4">
    <source>
        <dbReference type="Proteomes" id="UP000016368"/>
    </source>
</evidence>
<dbReference type="InterPro" id="IPR013538">
    <property type="entry name" value="ASHA1/2-like_C"/>
</dbReference>
<dbReference type="eggNOG" id="COG3832">
    <property type="taxonomic scope" value="Bacteria"/>
</dbReference>
<protein>
    <recommendedName>
        <fullName evidence="2">Activator of Hsp90 ATPase homologue 1/2-like C-terminal domain-containing protein</fullName>
    </recommendedName>
</protein>
<dbReference type="OrthoDB" id="9805228at2"/>
<dbReference type="PANTHER" id="PTHR36929">
    <property type="entry name" value="ATTACHMENT SUBUNIT, PUTATIVE-RELATED"/>
    <property type="match status" value="1"/>
</dbReference>
<dbReference type="Pfam" id="PF08327">
    <property type="entry name" value="AHSA1"/>
    <property type="match status" value="2"/>
</dbReference>
<organism evidence="3 4">
    <name type="scientific">Hylemonella gracilis ATCC 19624</name>
    <dbReference type="NCBI Taxonomy" id="887062"/>
    <lineage>
        <taxon>Bacteria</taxon>
        <taxon>Pseudomonadati</taxon>
        <taxon>Pseudomonadota</taxon>
        <taxon>Betaproteobacteria</taxon>
        <taxon>Burkholderiales</taxon>
        <taxon>Comamonadaceae</taxon>
        <taxon>Hylemonella</taxon>
    </lineage>
</organism>
<keyword evidence="4" id="KW-1185">Reference proteome</keyword>
<feature type="domain" description="Activator of Hsp90 ATPase homologue 1/2-like C-terminal" evidence="2">
    <location>
        <begin position="15"/>
        <end position="151"/>
    </location>
</feature>
<proteinExistence type="inferred from homology"/>
<feature type="domain" description="Activator of Hsp90 ATPase homologue 1/2-like C-terminal" evidence="2">
    <location>
        <begin position="174"/>
        <end position="329"/>
    </location>
</feature>
<comment type="caution">
    <text evidence="3">The sequence shown here is derived from an EMBL/GenBank/DDBJ whole genome shotgun (WGS) entry which is preliminary data.</text>
</comment>
<comment type="similarity">
    <text evidence="1">Belongs to the AHA1 family.</text>
</comment>
<dbReference type="EMBL" id="AEGR01000029">
    <property type="protein sequence ID" value="EGI78120.1"/>
    <property type="molecule type" value="Genomic_DNA"/>
</dbReference>
<name>F3KPV2_9BURK</name>
<dbReference type="SUPFAM" id="SSF55961">
    <property type="entry name" value="Bet v1-like"/>
    <property type="match status" value="2"/>
</dbReference>
<evidence type="ECO:0000313" key="3">
    <source>
        <dbReference type="EMBL" id="EGI78120.1"/>
    </source>
</evidence>
<dbReference type="RefSeq" id="WP_006296438.1">
    <property type="nucleotide sequence ID" value="NZ_AEGR01000029.1"/>
</dbReference>
<evidence type="ECO:0000256" key="1">
    <source>
        <dbReference type="ARBA" id="ARBA00006817"/>
    </source>
</evidence>